<dbReference type="AlphaFoldDB" id="A0A7Y2H1V4"/>
<dbReference type="SMART" id="SM00028">
    <property type="entry name" value="TPR"/>
    <property type="match status" value="1"/>
</dbReference>
<dbReference type="SUPFAM" id="SSF51556">
    <property type="entry name" value="Metallo-dependent hydrolases"/>
    <property type="match status" value="1"/>
</dbReference>
<dbReference type="InterPro" id="IPR011990">
    <property type="entry name" value="TPR-like_helical_dom_sf"/>
</dbReference>
<name>A0A7Y2H1V4_UNCEI</name>
<evidence type="ECO:0000313" key="5">
    <source>
        <dbReference type="Proteomes" id="UP000547674"/>
    </source>
</evidence>
<feature type="domain" description="Amidohydrolase-related" evidence="3">
    <location>
        <begin position="203"/>
        <end position="389"/>
    </location>
</feature>
<dbReference type="Pfam" id="PF01979">
    <property type="entry name" value="Amidohydro_1"/>
    <property type="match status" value="1"/>
</dbReference>
<feature type="repeat" description="TPR" evidence="1">
    <location>
        <begin position="471"/>
        <end position="504"/>
    </location>
</feature>
<evidence type="ECO:0000256" key="1">
    <source>
        <dbReference type="PROSITE-ProRule" id="PRU00339"/>
    </source>
</evidence>
<dbReference type="InterPro" id="IPR011059">
    <property type="entry name" value="Metal-dep_hydrolase_composite"/>
</dbReference>
<dbReference type="InterPro" id="IPR006680">
    <property type="entry name" value="Amidohydro-rel"/>
</dbReference>
<keyword evidence="1" id="KW-0802">TPR repeat</keyword>
<proteinExistence type="predicted"/>
<dbReference type="PROSITE" id="PS50293">
    <property type="entry name" value="TPR_REGION"/>
    <property type="match status" value="1"/>
</dbReference>
<dbReference type="Gene3D" id="1.25.40.10">
    <property type="entry name" value="Tetratricopeptide repeat domain"/>
    <property type="match status" value="1"/>
</dbReference>
<protein>
    <submittedName>
        <fullName evidence="4">Amidohydrolase family protein</fullName>
    </submittedName>
</protein>
<dbReference type="EMBL" id="JABDJR010000238">
    <property type="protein sequence ID" value="NNF06351.1"/>
    <property type="molecule type" value="Genomic_DNA"/>
</dbReference>
<feature type="signal peptide" evidence="2">
    <location>
        <begin position="1"/>
        <end position="23"/>
    </location>
</feature>
<reference evidence="4 5" key="1">
    <citation type="submission" date="2020-03" db="EMBL/GenBank/DDBJ databases">
        <title>Metabolic flexibility allows generalist bacteria to become dominant in a frequently disturbed ecosystem.</title>
        <authorList>
            <person name="Chen Y.-J."/>
            <person name="Leung P.M."/>
            <person name="Bay S.K."/>
            <person name="Hugenholtz P."/>
            <person name="Kessler A.J."/>
            <person name="Shelley G."/>
            <person name="Waite D.W."/>
            <person name="Cook P.L."/>
            <person name="Greening C."/>
        </authorList>
    </citation>
    <scope>NUCLEOTIDE SEQUENCE [LARGE SCALE GENOMIC DNA]</scope>
    <source>
        <strain evidence="4">SS_bin_28</strain>
    </source>
</reference>
<dbReference type="InterPro" id="IPR051781">
    <property type="entry name" value="Metallo-dep_Hydrolase"/>
</dbReference>
<dbReference type="GO" id="GO:0016810">
    <property type="term" value="F:hydrolase activity, acting on carbon-nitrogen (but not peptide) bonds"/>
    <property type="evidence" value="ECO:0007669"/>
    <property type="project" value="InterPro"/>
</dbReference>
<accession>A0A7Y2H1V4</accession>
<keyword evidence="2" id="KW-0732">Signal</keyword>
<evidence type="ECO:0000313" key="4">
    <source>
        <dbReference type="EMBL" id="NNF06351.1"/>
    </source>
</evidence>
<comment type="caution">
    <text evidence="4">The sequence shown here is derived from an EMBL/GenBank/DDBJ whole genome shotgun (WGS) entry which is preliminary data.</text>
</comment>
<dbReference type="Gene3D" id="2.30.40.10">
    <property type="entry name" value="Urease, subunit C, domain 1"/>
    <property type="match status" value="1"/>
</dbReference>
<dbReference type="PROSITE" id="PS50005">
    <property type="entry name" value="TPR"/>
    <property type="match status" value="1"/>
</dbReference>
<dbReference type="PANTHER" id="PTHR43135:SF3">
    <property type="entry name" value="ALPHA-D-RIBOSE 1-METHYLPHOSPHONATE 5-TRIPHOSPHATE DIPHOSPHATASE"/>
    <property type="match status" value="1"/>
</dbReference>
<dbReference type="InterPro" id="IPR019734">
    <property type="entry name" value="TPR_rpt"/>
</dbReference>
<dbReference type="PANTHER" id="PTHR43135">
    <property type="entry name" value="ALPHA-D-RIBOSE 1-METHYLPHOSPHONATE 5-TRIPHOSPHATE DIPHOSPHATASE"/>
    <property type="match status" value="1"/>
</dbReference>
<dbReference type="Pfam" id="PF13414">
    <property type="entry name" value="TPR_11"/>
    <property type="match status" value="1"/>
</dbReference>
<dbReference type="Proteomes" id="UP000547674">
    <property type="component" value="Unassembled WGS sequence"/>
</dbReference>
<evidence type="ECO:0000256" key="2">
    <source>
        <dbReference type="SAM" id="SignalP"/>
    </source>
</evidence>
<dbReference type="Gene3D" id="3.20.20.140">
    <property type="entry name" value="Metal-dependent hydrolases"/>
    <property type="match status" value="1"/>
</dbReference>
<dbReference type="SUPFAM" id="SSF48452">
    <property type="entry name" value="TPR-like"/>
    <property type="match status" value="1"/>
</dbReference>
<feature type="chain" id="PRO_5031015616" evidence="2">
    <location>
        <begin position="24"/>
        <end position="517"/>
    </location>
</feature>
<organism evidence="4 5">
    <name type="scientific">Eiseniibacteriota bacterium</name>
    <dbReference type="NCBI Taxonomy" id="2212470"/>
    <lineage>
        <taxon>Bacteria</taxon>
        <taxon>Candidatus Eiseniibacteriota</taxon>
    </lineage>
</organism>
<gene>
    <name evidence="4" type="ORF">HKN21_06295</name>
</gene>
<dbReference type="SUPFAM" id="SSF51338">
    <property type="entry name" value="Composite domain of metallo-dependent hydrolases"/>
    <property type="match status" value="1"/>
</dbReference>
<dbReference type="InterPro" id="IPR032466">
    <property type="entry name" value="Metal_Hydrolase"/>
</dbReference>
<sequence>MKRFSTYLTVLLAFVVAVSPATAQEVHRLINGHWYNGSTFVASEFFVVNGVLQSDHSGEAQTVDLQGAYVVPGYGNAHTHGIGNNDFDTESNNLLGRGVFYVANPNSIGSRSAEAREMAASPLNVDALFANGGLTSSGGHPSQIFERYPDSKAMDGDAYFSIDSMDDLEQRWPEVLGGNPDFIKVYLERSEFHEKRKHDLAYYGKRGLDPKLIAPIVEKAHAAGLRVAAHVTSRHDVDVALKAGVDELAHLPLEKLKPEDAKRAAKNGTTIVTTTLSHRPSDGVHDLDALHKSNLKLLLEAGAHVVLGTDSHATVVDEVLEIASLDVFPEEALLRTLVVDTPRWLFPNRDLGSLKSGARADFVALESNPLEDLRALKSITHVYKGGHPVELQTASEDEKEGIGQHLVHTIMSKGVDAAIEEYQRLRNEESEEWDFSEGQLNALGYAMMQHGKLTEATKIFQLNCDQYPESANVWDSLAESYMERGENEAAIKHYEKSLDLNPDNENALAKLRLLRKR</sequence>
<evidence type="ECO:0000259" key="3">
    <source>
        <dbReference type="Pfam" id="PF01979"/>
    </source>
</evidence>
<keyword evidence="4" id="KW-0378">Hydrolase</keyword>